<dbReference type="SUPFAM" id="SSF52540">
    <property type="entry name" value="P-loop containing nucleoside triphosphate hydrolases"/>
    <property type="match status" value="1"/>
</dbReference>
<dbReference type="Gene3D" id="3.30.300.160">
    <property type="entry name" value="Type II secretion system, protein E, N-terminal domain"/>
    <property type="match status" value="1"/>
</dbReference>
<dbReference type="Pfam" id="PF05157">
    <property type="entry name" value="MshEN"/>
    <property type="match status" value="1"/>
</dbReference>
<organism evidence="5">
    <name type="scientific">bioreactor metagenome</name>
    <dbReference type="NCBI Taxonomy" id="1076179"/>
    <lineage>
        <taxon>unclassified sequences</taxon>
        <taxon>metagenomes</taxon>
        <taxon>ecological metagenomes</taxon>
    </lineage>
</organism>
<dbReference type="Gene3D" id="3.40.50.300">
    <property type="entry name" value="P-loop containing nucleotide triphosphate hydrolases"/>
    <property type="match status" value="1"/>
</dbReference>
<proteinExistence type="predicted"/>
<dbReference type="FunFam" id="3.30.300.160:FF:000002">
    <property type="entry name" value="Type II secretion system protein E"/>
    <property type="match status" value="1"/>
</dbReference>
<evidence type="ECO:0000259" key="4">
    <source>
        <dbReference type="Pfam" id="PF05157"/>
    </source>
</evidence>
<keyword evidence="2" id="KW-0067">ATP-binding</keyword>
<dbReference type="AlphaFoldDB" id="A0A644V4D2"/>
<dbReference type="GO" id="GO:0005524">
    <property type="term" value="F:ATP binding"/>
    <property type="evidence" value="ECO:0007669"/>
    <property type="project" value="UniProtKB-KW"/>
</dbReference>
<dbReference type="SUPFAM" id="SSF160246">
    <property type="entry name" value="EspE N-terminal domain-like"/>
    <property type="match status" value="1"/>
</dbReference>
<dbReference type="InterPro" id="IPR037257">
    <property type="entry name" value="T2SS_E_N_sf"/>
</dbReference>
<reference evidence="5" key="1">
    <citation type="submission" date="2019-08" db="EMBL/GenBank/DDBJ databases">
        <authorList>
            <person name="Kucharzyk K."/>
            <person name="Murdoch R.W."/>
            <person name="Higgins S."/>
            <person name="Loffler F."/>
        </authorList>
    </citation>
    <scope>NUCLEOTIDE SEQUENCE</scope>
</reference>
<dbReference type="InterPro" id="IPR001482">
    <property type="entry name" value="T2SS/T4SS_dom"/>
</dbReference>
<sequence length="559" mass="61506">MERKKRLGELLVEAGAITKKQLEHALAEQGNNGKRLGETLISLGYINEQQMLRTLEQQLGVAYVQLSEMEIQAEALSVVPLFLAERYNIMPIRIEGSRLLLAMNDPTNFYAIDDVRMVSGLEVETVLAEAKDIVAAINNNYGVKGRVENAVNRLKNEEVTATIRDLVDATENAPIVSIVNSLLDQAVQDKASDVHIEPAEDKVRVRFRVDGVLREVITFPKSTQAPLLSRIKIMAEMDIAEKRLPQDGRIKIMKKGREIDVRVSTLPTILGEKVVMRILDKEAVNIKLNELGFSAKNMELYSKMISNSYGLVLATGPTGSGKSTLLYATLMKLNSVAKNIITVEDPVEYRIAGVNQVSVNNKAGLTFANGLRTILRQDPNIIMVGEVRDAETAEITINAALTGHLVLSTLHTNDAPGAITRLLDMGIEPFLIVSSVRGVVAQRLVRRICPDCKTEYTPGPESDERILLGIGPHDPLVLCKGEGCAQCHYTGYQGRLAIHEVMLLLPEMKKLIMQHASDQEIFALAKKQGTSTIREDGISKVLAGQTTLEELVRVAFSEG</sequence>
<evidence type="ECO:0000256" key="1">
    <source>
        <dbReference type="ARBA" id="ARBA00022741"/>
    </source>
</evidence>
<comment type="caution">
    <text evidence="5">The sequence shown here is derived from an EMBL/GenBank/DDBJ whole genome shotgun (WGS) entry which is preliminary data.</text>
</comment>
<dbReference type="Pfam" id="PF00437">
    <property type="entry name" value="T2SSE"/>
    <property type="match status" value="1"/>
</dbReference>
<accession>A0A644V4D2</accession>
<dbReference type="FunFam" id="3.30.450.90:FF:000001">
    <property type="entry name" value="Type II secretion system ATPase GspE"/>
    <property type="match status" value="1"/>
</dbReference>
<name>A0A644V4D2_9ZZZZ</name>
<dbReference type="InterPro" id="IPR007831">
    <property type="entry name" value="T2SS_GspE_N"/>
</dbReference>
<dbReference type="PANTHER" id="PTHR30258:SF3">
    <property type="entry name" value="SLL1921 PROTEIN"/>
    <property type="match status" value="1"/>
</dbReference>
<dbReference type="CDD" id="cd01129">
    <property type="entry name" value="PulE-GspE-like"/>
    <property type="match status" value="1"/>
</dbReference>
<evidence type="ECO:0000313" key="5">
    <source>
        <dbReference type="EMBL" id="MPL86206.1"/>
    </source>
</evidence>
<gene>
    <name evidence="5" type="ORF">SDC9_32183</name>
</gene>
<evidence type="ECO:0008006" key="6">
    <source>
        <dbReference type="Google" id="ProtNLM"/>
    </source>
</evidence>
<dbReference type="GO" id="GO:0005886">
    <property type="term" value="C:plasma membrane"/>
    <property type="evidence" value="ECO:0007669"/>
    <property type="project" value="TreeGrafter"/>
</dbReference>
<dbReference type="FunFam" id="3.40.50.300:FF:000398">
    <property type="entry name" value="Type IV pilus assembly ATPase PilB"/>
    <property type="match status" value="1"/>
</dbReference>
<evidence type="ECO:0000256" key="2">
    <source>
        <dbReference type="ARBA" id="ARBA00022840"/>
    </source>
</evidence>
<evidence type="ECO:0000259" key="3">
    <source>
        <dbReference type="Pfam" id="PF00437"/>
    </source>
</evidence>
<dbReference type="Gene3D" id="3.30.450.90">
    <property type="match status" value="1"/>
</dbReference>
<feature type="domain" description="Bacterial type II secretion system protein E" evidence="3">
    <location>
        <begin position="169"/>
        <end position="553"/>
    </location>
</feature>
<keyword evidence="1" id="KW-0547">Nucleotide-binding</keyword>
<feature type="domain" description="Type II secretion system protein GspE N-terminal" evidence="4">
    <location>
        <begin position="59"/>
        <end position="144"/>
    </location>
</feature>
<dbReference type="GO" id="GO:0016887">
    <property type="term" value="F:ATP hydrolysis activity"/>
    <property type="evidence" value="ECO:0007669"/>
    <property type="project" value="TreeGrafter"/>
</dbReference>
<dbReference type="PANTHER" id="PTHR30258">
    <property type="entry name" value="TYPE II SECRETION SYSTEM PROTEIN GSPE-RELATED"/>
    <property type="match status" value="1"/>
</dbReference>
<dbReference type="InterPro" id="IPR027417">
    <property type="entry name" value="P-loop_NTPase"/>
</dbReference>
<protein>
    <recommendedName>
        <fullName evidence="6">Type II secretion system protein E</fullName>
    </recommendedName>
</protein>
<dbReference type="EMBL" id="VSSQ01000218">
    <property type="protein sequence ID" value="MPL86206.1"/>
    <property type="molecule type" value="Genomic_DNA"/>
</dbReference>